<proteinExistence type="predicted"/>
<protein>
    <submittedName>
        <fullName evidence="2">Uncharacterized protein</fullName>
    </submittedName>
</protein>
<dbReference type="AlphaFoldDB" id="A0A837IHE8"/>
<keyword evidence="1" id="KW-0812">Transmembrane</keyword>
<keyword evidence="1" id="KW-1133">Transmembrane helix</keyword>
<evidence type="ECO:0000256" key="1">
    <source>
        <dbReference type="SAM" id="Phobius"/>
    </source>
</evidence>
<organism evidence="2 3">
    <name type="scientific">Candidatus Nomurabacteria bacterium GW2011_GWB1_44_12</name>
    <dbReference type="NCBI Taxonomy" id="1618748"/>
    <lineage>
        <taxon>Bacteria</taxon>
        <taxon>Candidatus Nomuraibacteriota</taxon>
    </lineage>
</organism>
<dbReference type="EMBL" id="LCHP01000005">
    <property type="protein sequence ID" value="KKT36544.1"/>
    <property type="molecule type" value="Genomic_DNA"/>
</dbReference>
<name>A0A837IHE8_9BACT</name>
<dbReference type="Proteomes" id="UP000033815">
    <property type="component" value="Unassembled WGS sequence"/>
</dbReference>
<evidence type="ECO:0000313" key="3">
    <source>
        <dbReference type="Proteomes" id="UP000033815"/>
    </source>
</evidence>
<reference evidence="2 3" key="1">
    <citation type="journal article" date="2015" name="Nature">
        <title>rRNA introns, odd ribosomes, and small enigmatic genomes across a large radiation of phyla.</title>
        <authorList>
            <person name="Brown C.T."/>
            <person name="Hug L.A."/>
            <person name="Thomas B.C."/>
            <person name="Sharon I."/>
            <person name="Castelle C.J."/>
            <person name="Singh A."/>
            <person name="Wilkins M.J."/>
            <person name="Williams K.H."/>
            <person name="Banfield J.F."/>
        </authorList>
    </citation>
    <scope>NUCLEOTIDE SEQUENCE [LARGE SCALE GENOMIC DNA]</scope>
</reference>
<keyword evidence="1" id="KW-0472">Membrane</keyword>
<accession>A0A837IHE8</accession>
<sequence length="121" mass="13996">MKARKIKVSLNIIIVLIGVYVFFVYDYDFFAFLFVLPSVIFLYSLTTKDEVTKKVGLKFTDNKDISEEYSGFLQEQGMRKSWAEIFSEGSNINMSLIPKFQIWRIKTIGKAMASLKDILSK</sequence>
<evidence type="ECO:0000313" key="2">
    <source>
        <dbReference type="EMBL" id="KKT36544.1"/>
    </source>
</evidence>
<comment type="caution">
    <text evidence="2">The sequence shown here is derived from an EMBL/GenBank/DDBJ whole genome shotgun (WGS) entry which is preliminary data.</text>
</comment>
<feature type="transmembrane region" description="Helical" evidence="1">
    <location>
        <begin position="29"/>
        <end position="46"/>
    </location>
</feature>
<feature type="transmembrane region" description="Helical" evidence="1">
    <location>
        <begin position="7"/>
        <end position="23"/>
    </location>
</feature>
<gene>
    <name evidence="2" type="ORF">UW25_C0005G0026</name>
</gene>